<feature type="signal peptide" evidence="8">
    <location>
        <begin position="1"/>
        <end position="26"/>
    </location>
</feature>
<reference evidence="10 11" key="1">
    <citation type="journal article" date="2019" name="Environ. Microbiol.">
        <title>At the nexus of three kingdoms: the genome of the mycorrhizal fungus Gigaspora margarita provides insights into plant, endobacterial and fungal interactions.</title>
        <authorList>
            <person name="Venice F."/>
            <person name="Ghignone S."/>
            <person name="Salvioli di Fossalunga A."/>
            <person name="Amselem J."/>
            <person name="Novero M."/>
            <person name="Xianan X."/>
            <person name="Sedzielewska Toro K."/>
            <person name="Morin E."/>
            <person name="Lipzen A."/>
            <person name="Grigoriev I.V."/>
            <person name="Henrissat B."/>
            <person name="Martin F.M."/>
            <person name="Bonfante P."/>
        </authorList>
    </citation>
    <scope>NUCLEOTIDE SEQUENCE [LARGE SCALE GENOMIC DNA]</scope>
    <source>
        <strain evidence="10 11">BEG34</strain>
    </source>
</reference>
<evidence type="ECO:0000313" key="10">
    <source>
        <dbReference type="EMBL" id="KAF0383904.1"/>
    </source>
</evidence>
<evidence type="ECO:0000256" key="3">
    <source>
        <dbReference type="ARBA" id="ARBA00022729"/>
    </source>
</evidence>
<evidence type="ECO:0000259" key="9">
    <source>
        <dbReference type="PROSITE" id="PS51328"/>
    </source>
</evidence>
<dbReference type="Gene3D" id="2.60.120.200">
    <property type="match status" value="1"/>
</dbReference>
<keyword evidence="4 7" id="KW-1133">Transmembrane helix</keyword>
<gene>
    <name evidence="10" type="ORF">F8M41_011662</name>
</gene>
<keyword evidence="11" id="KW-1185">Reference proteome</keyword>
<dbReference type="GO" id="GO:0000139">
    <property type="term" value="C:Golgi membrane"/>
    <property type="evidence" value="ECO:0007669"/>
    <property type="project" value="TreeGrafter"/>
</dbReference>
<evidence type="ECO:0000256" key="4">
    <source>
        <dbReference type="ARBA" id="ARBA00022989"/>
    </source>
</evidence>
<evidence type="ECO:0000256" key="5">
    <source>
        <dbReference type="ARBA" id="ARBA00023136"/>
    </source>
</evidence>
<organism evidence="10 11">
    <name type="scientific">Gigaspora margarita</name>
    <dbReference type="NCBI Taxonomy" id="4874"/>
    <lineage>
        <taxon>Eukaryota</taxon>
        <taxon>Fungi</taxon>
        <taxon>Fungi incertae sedis</taxon>
        <taxon>Mucoromycota</taxon>
        <taxon>Glomeromycotina</taxon>
        <taxon>Glomeromycetes</taxon>
        <taxon>Diversisporales</taxon>
        <taxon>Gigasporaceae</taxon>
        <taxon>Gigaspora</taxon>
    </lineage>
</organism>
<dbReference type="PANTHER" id="PTHR12223">
    <property type="entry name" value="VESICULAR MANNOSE-BINDING LECTIN"/>
    <property type="match status" value="1"/>
</dbReference>
<dbReference type="PANTHER" id="PTHR12223:SF28">
    <property type="entry name" value="LECTIN, MANNOSE BINDING 1 LIKE"/>
    <property type="match status" value="1"/>
</dbReference>
<dbReference type="GO" id="GO:0005789">
    <property type="term" value="C:endoplasmic reticulum membrane"/>
    <property type="evidence" value="ECO:0007669"/>
    <property type="project" value="TreeGrafter"/>
</dbReference>
<dbReference type="InterPro" id="IPR005052">
    <property type="entry name" value="Lectin_leg"/>
</dbReference>
<dbReference type="InterPro" id="IPR013320">
    <property type="entry name" value="ConA-like_dom_sf"/>
</dbReference>
<dbReference type="GO" id="GO:0030134">
    <property type="term" value="C:COPII-coated ER to Golgi transport vesicle"/>
    <property type="evidence" value="ECO:0007669"/>
    <property type="project" value="TreeGrafter"/>
</dbReference>
<keyword evidence="3 8" id="KW-0732">Signal</keyword>
<sequence>MSFRILMILSLVVSILPVLFSCLVLAINQNDITKEIKRKYDYKHTFKQPYYYNDTVPFFDTYGHTLLAPEFLRLAPSVPWHSGSIWTQLPNPHKEWEVEFSFRISGNYFLGGRGMAFWYTKEQSKGGSLFGCRDKWDGLAIFFETVDHSRKRENPYIMAHINDGSTSYNSIADPIAAKMAGCYRMFRNTQEPIFAKISYINSTLKLSIDPNDEGRSYNACFTKLGVSLPSGYYFGVSASAEGATPDDHDILSFETYEINPIDKSDRPLRPHEAEKAKKSPSESFEIPEDVKQRIETIQKLVTKSEDPRDAREKEKGDPRNLDFIKGMQIRILESLDKVHEQLRTLGGSPKSSDNYYSDSSKTESQLVAVSQKLDKIISSISSLEARVSRIPLDGGNDHAIRDLKEDVQRIASKIESLDTRIAGQFYQTQRSFHDAAKLRDKDSSTTSIWIYLIYFTLFAIITIGAYILYQTKMELDQKKFI</sequence>
<comment type="caution">
    <text evidence="10">The sequence shown here is derived from an EMBL/GenBank/DDBJ whole genome shotgun (WGS) entry which is preliminary data.</text>
</comment>
<dbReference type="OrthoDB" id="10265193at2759"/>
<feature type="transmembrane region" description="Helical" evidence="7">
    <location>
        <begin position="448"/>
        <end position="469"/>
    </location>
</feature>
<dbReference type="GO" id="GO:0005793">
    <property type="term" value="C:endoplasmic reticulum-Golgi intermediate compartment"/>
    <property type="evidence" value="ECO:0007669"/>
    <property type="project" value="TreeGrafter"/>
</dbReference>
<name>A0A8H3WYT0_GIGMA</name>
<accession>A0A8H3WYT0</accession>
<evidence type="ECO:0000256" key="6">
    <source>
        <dbReference type="SAM" id="MobiDB-lite"/>
    </source>
</evidence>
<dbReference type="AlphaFoldDB" id="A0A8H3WYT0"/>
<dbReference type="InterPro" id="IPR051136">
    <property type="entry name" value="Intracellular_Lectin-GPT"/>
</dbReference>
<keyword evidence="5 7" id="KW-0472">Membrane</keyword>
<dbReference type="PROSITE" id="PS51328">
    <property type="entry name" value="L_LECTIN_LIKE"/>
    <property type="match status" value="1"/>
</dbReference>
<feature type="domain" description="L-type lectin-like" evidence="9">
    <location>
        <begin position="38"/>
        <end position="258"/>
    </location>
</feature>
<feature type="compositionally biased region" description="Basic and acidic residues" evidence="6">
    <location>
        <begin position="261"/>
        <end position="280"/>
    </location>
</feature>
<evidence type="ECO:0000313" key="11">
    <source>
        <dbReference type="Proteomes" id="UP000439903"/>
    </source>
</evidence>
<dbReference type="PROSITE" id="PS51257">
    <property type="entry name" value="PROKAR_LIPOPROTEIN"/>
    <property type="match status" value="1"/>
</dbReference>
<feature type="chain" id="PRO_5034179966" evidence="8">
    <location>
        <begin position="27"/>
        <end position="481"/>
    </location>
</feature>
<dbReference type="GO" id="GO:0006888">
    <property type="term" value="P:endoplasmic reticulum to Golgi vesicle-mediated transport"/>
    <property type="evidence" value="ECO:0007669"/>
    <property type="project" value="TreeGrafter"/>
</dbReference>
<dbReference type="EMBL" id="WTPW01002390">
    <property type="protein sequence ID" value="KAF0383904.1"/>
    <property type="molecule type" value="Genomic_DNA"/>
</dbReference>
<dbReference type="Pfam" id="PF03388">
    <property type="entry name" value="Lectin_leg-like"/>
    <property type="match status" value="1"/>
</dbReference>
<protein>
    <submittedName>
        <fullName evidence="10">Legume-like lectin family-domain-containing protein</fullName>
    </submittedName>
</protein>
<evidence type="ECO:0000256" key="8">
    <source>
        <dbReference type="SAM" id="SignalP"/>
    </source>
</evidence>
<keyword evidence="2 7" id="KW-0812">Transmembrane</keyword>
<evidence type="ECO:0000256" key="2">
    <source>
        <dbReference type="ARBA" id="ARBA00022692"/>
    </source>
</evidence>
<proteinExistence type="predicted"/>
<feature type="compositionally biased region" description="Basic and acidic residues" evidence="6">
    <location>
        <begin position="288"/>
        <end position="319"/>
    </location>
</feature>
<dbReference type="GO" id="GO:0005537">
    <property type="term" value="F:D-mannose binding"/>
    <property type="evidence" value="ECO:0007669"/>
    <property type="project" value="TreeGrafter"/>
</dbReference>
<evidence type="ECO:0000256" key="7">
    <source>
        <dbReference type="SAM" id="Phobius"/>
    </source>
</evidence>
<evidence type="ECO:0000256" key="1">
    <source>
        <dbReference type="ARBA" id="ARBA00004479"/>
    </source>
</evidence>
<dbReference type="SUPFAM" id="SSF49899">
    <property type="entry name" value="Concanavalin A-like lectins/glucanases"/>
    <property type="match status" value="1"/>
</dbReference>
<comment type="subcellular location">
    <subcellularLocation>
        <location evidence="1">Membrane</location>
        <topology evidence="1">Single-pass type I membrane protein</topology>
    </subcellularLocation>
</comment>
<keyword evidence="10" id="KW-0430">Lectin</keyword>
<feature type="region of interest" description="Disordered" evidence="6">
    <location>
        <begin position="261"/>
        <end position="319"/>
    </location>
</feature>
<dbReference type="Proteomes" id="UP000439903">
    <property type="component" value="Unassembled WGS sequence"/>
</dbReference>